<proteinExistence type="predicted"/>
<sequence>MPNPILQMLSGGNPRKLNPQMIAQAKQMMSVPGQMQKIKQMIGNGDPKQMFYAACKQYGIDPEDILSELR</sequence>
<name>A0A8S5MNR7_9CAUD</name>
<evidence type="ECO:0000313" key="1">
    <source>
        <dbReference type="EMBL" id="DAD83786.1"/>
    </source>
</evidence>
<accession>A0A8S5MNR7</accession>
<organism evidence="1">
    <name type="scientific">Myoviridae sp. ctI7W9</name>
    <dbReference type="NCBI Taxonomy" id="2826636"/>
    <lineage>
        <taxon>Viruses</taxon>
        <taxon>Duplodnaviria</taxon>
        <taxon>Heunggongvirae</taxon>
        <taxon>Uroviricota</taxon>
        <taxon>Caudoviricetes</taxon>
    </lineage>
</organism>
<dbReference type="EMBL" id="BK014941">
    <property type="protein sequence ID" value="DAD83786.1"/>
    <property type="molecule type" value="Genomic_DNA"/>
</dbReference>
<reference evidence="1" key="1">
    <citation type="journal article" date="2021" name="Proc. Natl. Acad. Sci. U.S.A.">
        <title>A Catalog of Tens of Thousands of Viruses from Human Metagenomes Reveals Hidden Associations with Chronic Diseases.</title>
        <authorList>
            <person name="Tisza M.J."/>
            <person name="Buck C.B."/>
        </authorList>
    </citation>
    <scope>NUCLEOTIDE SEQUENCE</scope>
    <source>
        <strain evidence="1">CtI7W9</strain>
    </source>
</reference>
<protein>
    <submittedName>
        <fullName evidence="1">Uncharacterized protein</fullName>
    </submittedName>
</protein>